<name>A0A6M3KE14_9ZZZZ</name>
<feature type="region of interest" description="Disordered" evidence="1">
    <location>
        <begin position="165"/>
        <end position="188"/>
    </location>
</feature>
<reference evidence="3" key="1">
    <citation type="submission" date="2020-03" db="EMBL/GenBank/DDBJ databases">
        <title>The deep terrestrial virosphere.</title>
        <authorList>
            <person name="Holmfeldt K."/>
            <person name="Nilsson E."/>
            <person name="Simone D."/>
            <person name="Lopez-Fernandez M."/>
            <person name="Wu X."/>
            <person name="de Brujin I."/>
            <person name="Lundin D."/>
            <person name="Andersson A."/>
            <person name="Bertilsson S."/>
            <person name="Dopson M."/>
        </authorList>
    </citation>
    <scope>NUCLEOTIDE SEQUENCE</scope>
    <source>
        <strain evidence="3">MM415A00774</strain>
        <strain evidence="2">MM415B01232</strain>
    </source>
</reference>
<dbReference type="EMBL" id="MT142407">
    <property type="protein sequence ID" value="QJA80120.1"/>
    <property type="molecule type" value="Genomic_DNA"/>
</dbReference>
<proteinExistence type="predicted"/>
<dbReference type="AlphaFoldDB" id="A0A6M3KE14"/>
<feature type="compositionally biased region" description="Pro residues" evidence="1">
    <location>
        <begin position="172"/>
        <end position="188"/>
    </location>
</feature>
<evidence type="ECO:0000313" key="3">
    <source>
        <dbReference type="EMBL" id="QJA80120.1"/>
    </source>
</evidence>
<sequence>MIDVSKIGVGDNARRTRTPVSGLPPPVTSTATPPVPGVALTQPAQTTFGIPQDPGTYLWGGWNKDYGINPAESWYRNPNWGDHIIFNQQYGYQDYGPVAQLYKGGTAFDQFGLTPQGTGNWSQYYPGRQVSTHEEKEAMHQGWDRSSGVSAVDWLKSRNAPSVPYDTGPVMTPVPGPPPGPVGPGPASTPPSWLMDLLAQFGSDYGTLGAAKGGFPTTTPQISLPSEWGTASSVMSDFATGLPTGIPASWIQGMQDVDKMAATGAPTDVSGIYSSWLPVAQQQMKDFSQSEAERLGLEGMRWSTPLQNRVSDYARQMSEQFGLNISQQQVQAEEAARARQLQAMPLQYQYGAGTAGLAESAKDRGLAGAQGLAGLGQAMTQYPMDLAQLSMNLGLQGQQAQQAEYDKMYNEFLRTSEEGSPWLQNALALLGIGGGAYTPEMYQQSGLSQGLGAGVSIASILGMLKYAGILGASSRAYKTDIQEVGNGDEELMAEQMLDTKIFKYRYNEESPDKRHLGLIIEEAPSEVSFFDKFVGLYEYIGTLHATIKSLNRRLEKIEGGM</sequence>
<accession>A0A6M3KE14</accession>
<dbReference type="EMBL" id="MT141384">
    <property type="protein sequence ID" value="QJA59777.1"/>
    <property type="molecule type" value="Genomic_DNA"/>
</dbReference>
<evidence type="ECO:0000313" key="2">
    <source>
        <dbReference type="EMBL" id="QJA59777.1"/>
    </source>
</evidence>
<protein>
    <submittedName>
        <fullName evidence="3">Putative tail fiber protein</fullName>
    </submittedName>
</protein>
<gene>
    <name evidence="3" type="ORF">MM415A00774_0017</name>
    <name evidence="2" type="ORF">MM415B01232_0013</name>
</gene>
<evidence type="ECO:0000256" key="1">
    <source>
        <dbReference type="SAM" id="MobiDB-lite"/>
    </source>
</evidence>
<organism evidence="3">
    <name type="scientific">viral metagenome</name>
    <dbReference type="NCBI Taxonomy" id="1070528"/>
    <lineage>
        <taxon>unclassified sequences</taxon>
        <taxon>metagenomes</taxon>
        <taxon>organismal metagenomes</taxon>
    </lineage>
</organism>
<feature type="region of interest" description="Disordered" evidence="1">
    <location>
        <begin position="1"/>
        <end position="35"/>
    </location>
</feature>